<organism evidence="2 3">
    <name type="scientific">Portunus trituberculatus</name>
    <name type="common">Swimming crab</name>
    <name type="synonym">Neptunus trituberculatus</name>
    <dbReference type="NCBI Taxonomy" id="210409"/>
    <lineage>
        <taxon>Eukaryota</taxon>
        <taxon>Metazoa</taxon>
        <taxon>Ecdysozoa</taxon>
        <taxon>Arthropoda</taxon>
        <taxon>Crustacea</taxon>
        <taxon>Multicrustacea</taxon>
        <taxon>Malacostraca</taxon>
        <taxon>Eumalacostraca</taxon>
        <taxon>Eucarida</taxon>
        <taxon>Decapoda</taxon>
        <taxon>Pleocyemata</taxon>
        <taxon>Brachyura</taxon>
        <taxon>Eubrachyura</taxon>
        <taxon>Portunoidea</taxon>
        <taxon>Portunidae</taxon>
        <taxon>Portuninae</taxon>
        <taxon>Portunus</taxon>
    </lineage>
</organism>
<dbReference type="EMBL" id="VSRR010006365">
    <property type="protein sequence ID" value="MPC44626.1"/>
    <property type="molecule type" value="Genomic_DNA"/>
</dbReference>
<feature type="region of interest" description="Disordered" evidence="1">
    <location>
        <begin position="168"/>
        <end position="191"/>
    </location>
</feature>
<proteinExistence type="predicted"/>
<evidence type="ECO:0000313" key="2">
    <source>
        <dbReference type="EMBL" id="MPC44626.1"/>
    </source>
</evidence>
<comment type="caution">
    <text evidence="2">The sequence shown here is derived from an EMBL/GenBank/DDBJ whole genome shotgun (WGS) entry which is preliminary data.</text>
</comment>
<dbReference type="Proteomes" id="UP000324222">
    <property type="component" value="Unassembled WGS sequence"/>
</dbReference>
<evidence type="ECO:0000256" key="1">
    <source>
        <dbReference type="SAM" id="MobiDB-lite"/>
    </source>
</evidence>
<keyword evidence="3" id="KW-1185">Reference proteome</keyword>
<accession>A0A5B7FGW5</accession>
<dbReference type="AlphaFoldDB" id="A0A5B7FGW5"/>
<name>A0A5B7FGW5_PORTR</name>
<evidence type="ECO:0000313" key="3">
    <source>
        <dbReference type="Proteomes" id="UP000324222"/>
    </source>
</evidence>
<protein>
    <submittedName>
        <fullName evidence="2">Uncharacterized protein</fullName>
    </submittedName>
</protein>
<sequence length="216" mass="22852">MNMTTKRATSTVTVKATLTHTGARFRYRQVEQLLKLLRYEILGFLIRSITDPPSPKERRNGFGCAQETALYAGAEMTAQVGTWCQGQPGVREGLSSVVRGVLVTVVRGGTSWALLLYTGECGERGAYLGACAARGPWRLALPGADVLPFEAVAVFAARSVLVRGTAATRGGRGRAGGTRRGRKAAPGLGGNCGGGLRGRTCRRWVRGPRAFGGDAA</sequence>
<gene>
    <name evidence="2" type="ORF">E2C01_038303</name>
</gene>
<reference evidence="2 3" key="1">
    <citation type="submission" date="2019-05" db="EMBL/GenBank/DDBJ databases">
        <title>Another draft genome of Portunus trituberculatus and its Hox gene families provides insights of decapod evolution.</title>
        <authorList>
            <person name="Jeong J.-H."/>
            <person name="Song I."/>
            <person name="Kim S."/>
            <person name="Choi T."/>
            <person name="Kim D."/>
            <person name="Ryu S."/>
            <person name="Kim W."/>
        </authorList>
    </citation>
    <scope>NUCLEOTIDE SEQUENCE [LARGE SCALE GENOMIC DNA]</scope>
    <source>
        <tissue evidence="2">Muscle</tissue>
    </source>
</reference>